<comment type="caution">
    <text evidence="1">The sequence shown here is derived from an EMBL/GenBank/DDBJ whole genome shotgun (WGS) entry which is preliminary data.</text>
</comment>
<name>A0A7K4BYR5_9ARCH</name>
<evidence type="ECO:0000313" key="1">
    <source>
        <dbReference type="EMBL" id="NMA44400.1"/>
    </source>
</evidence>
<accession>A0A7K4BYR5</accession>
<evidence type="ECO:0000313" key="2">
    <source>
        <dbReference type="Proteomes" id="UP000526302"/>
    </source>
</evidence>
<sequence>MKLRFEVRSIKQKWKPPFTKDITDEVFDVEEGQTFDRIQGNGNDQPVYALVKGMGDRAIIQYSKLFTLKTGNPGNYQITLNKDDPISMTYLWGEDGVTKKITLKGASPIQETTITTEETQITPEENKQ</sequence>
<organism evidence="1 2">
    <name type="scientific">Candidatus Iainarchaeum sp</name>
    <dbReference type="NCBI Taxonomy" id="3101447"/>
    <lineage>
        <taxon>Archaea</taxon>
        <taxon>Candidatus Iainarchaeota</taxon>
        <taxon>Candidatus Iainarchaeia</taxon>
        <taxon>Candidatus Iainarchaeales</taxon>
        <taxon>Candidatus Iainarchaeaceae</taxon>
        <taxon>Candidatus Iainarchaeum</taxon>
    </lineage>
</organism>
<gene>
    <name evidence="1" type="ORF">GX950_01130</name>
</gene>
<reference evidence="1 2" key="1">
    <citation type="journal article" date="2020" name="Biotechnol. Biofuels">
        <title>New insights from the biogas microbiome by comprehensive genome-resolved metagenomics of nearly 1600 species originating from multiple anaerobic digesters.</title>
        <authorList>
            <person name="Campanaro S."/>
            <person name="Treu L."/>
            <person name="Rodriguez-R L.M."/>
            <person name="Kovalovszki A."/>
            <person name="Ziels R.M."/>
            <person name="Maus I."/>
            <person name="Zhu X."/>
            <person name="Kougias P.G."/>
            <person name="Basile A."/>
            <person name="Luo G."/>
            <person name="Schluter A."/>
            <person name="Konstantinidis K.T."/>
            <person name="Angelidaki I."/>
        </authorList>
    </citation>
    <scope>NUCLEOTIDE SEQUENCE [LARGE SCALE GENOMIC DNA]</scope>
    <source>
        <strain evidence="1">AS22ysBPME_79</strain>
    </source>
</reference>
<proteinExistence type="predicted"/>
<dbReference type="EMBL" id="JAAZKV010000009">
    <property type="protein sequence ID" value="NMA44400.1"/>
    <property type="molecule type" value="Genomic_DNA"/>
</dbReference>
<dbReference type="Proteomes" id="UP000526302">
    <property type="component" value="Unassembled WGS sequence"/>
</dbReference>
<protein>
    <submittedName>
        <fullName evidence="1">Uncharacterized protein</fullName>
    </submittedName>
</protein>
<dbReference type="AlphaFoldDB" id="A0A7K4BYR5"/>